<reference evidence="2 3" key="1">
    <citation type="submission" date="2018-09" db="EMBL/GenBank/DDBJ databases">
        <title>Arachidicoccus sp. nov., a bacterium isolated from soil.</title>
        <authorList>
            <person name="Weon H.-Y."/>
            <person name="Kwon S.-W."/>
            <person name="Lee S.A."/>
        </authorList>
    </citation>
    <scope>NUCLEOTIDE SEQUENCE [LARGE SCALE GENOMIC DNA]</scope>
    <source>
        <strain evidence="2 3">KIS59-12</strain>
    </source>
</reference>
<feature type="chain" id="PRO_5017281850" description="Glycoside hydrolase family 65" evidence="1">
    <location>
        <begin position="29"/>
        <end position="712"/>
    </location>
</feature>
<keyword evidence="1" id="KW-0732">Signal</keyword>
<evidence type="ECO:0000313" key="3">
    <source>
        <dbReference type="Proteomes" id="UP000266118"/>
    </source>
</evidence>
<dbReference type="InterPro" id="IPR008928">
    <property type="entry name" value="6-hairpin_glycosidase_sf"/>
</dbReference>
<dbReference type="InterPro" id="IPR012341">
    <property type="entry name" value="6hp_glycosidase-like_sf"/>
</dbReference>
<dbReference type="OrthoDB" id="127395at2"/>
<name>A0A386HS53_9BACT</name>
<gene>
    <name evidence="2" type="ORF">D6B99_11070</name>
</gene>
<dbReference type="AlphaFoldDB" id="A0A386HS53"/>
<dbReference type="SUPFAM" id="SSF48208">
    <property type="entry name" value="Six-hairpin glycosidases"/>
    <property type="match status" value="1"/>
</dbReference>
<feature type="signal peptide" evidence="1">
    <location>
        <begin position="1"/>
        <end position="28"/>
    </location>
</feature>
<protein>
    <recommendedName>
        <fullName evidence="4">Glycoside hydrolase family 65</fullName>
    </recommendedName>
</protein>
<organism evidence="2 3">
    <name type="scientific">Arachidicoccus soli</name>
    <dbReference type="NCBI Taxonomy" id="2341117"/>
    <lineage>
        <taxon>Bacteria</taxon>
        <taxon>Pseudomonadati</taxon>
        <taxon>Bacteroidota</taxon>
        <taxon>Chitinophagia</taxon>
        <taxon>Chitinophagales</taxon>
        <taxon>Chitinophagaceae</taxon>
        <taxon>Arachidicoccus</taxon>
    </lineage>
</organism>
<dbReference type="Proteomes" id="UP000266118">
    <property type="component" value="Chromosome"/>
</dbReference>
<evidence type="ECO:0008006" key="4">
    <source>
        <dbReference type="Google" id="ProtNLM"/>
    </source>
</evidence>
<accession>A0A386HS53</accession>
<dbReference type="Gene3D" id="1.50.10.10">
    <property type="match status" value="1"/>
</dbReference>
<sequence length="712" mass="81514">MERIHLTNINILISTLLLLFLFGNEAQAQEVPYGTINRKAVVTRHNLVLTNPNFAGPTQVGNGNFAYGFDITGMQTFNDQFTTMSQWSWHSTPPPKGKNPASFKKTLVATHGRMIPYDLPNPQEPLLTRWLASNPHRFNLGSIGLVLKKKDGSIAKIADLVNPSQRLNLWNGMAESNFTIEGEKVKVMTICDGNKDILGFRIESALISQHRLSVFIKFPYASLDYFSNGSDYTKPFLHQTTLSLVHKNSILFHRRLDSTSYRVGCYWTGDGRVQQLAAHHYMLIPAGNENSVEYTFDFSPSKITFPLPSFSAIKYSSAKHWAAFWNKGGAIDLSGSKDSRWFELERRVVLSEYIMAINAAGNYPPAETGLVNNSWYGRFHYEMYWWHAAHYALWDRWPLLNKSIHVYADNLKSSIQRAELQGYKGARWPKCTGPNGREWPDVTHAFLIWQQPHPIFFAELDYRAHPSLQTLKNWDKIVEQTADFLASYAYFDKKRKQYVLGPPIKTVPENNDPLTTENPAFELSYWRFGLRTAERWRKRLHLPPNNKWADVLKKLAPIPVKDSLYLQWENIDSMWTKYNFEHPAMTGIFGMLPGDGVNQKIMEKTFQKVMAVWRFDTGWGWDFPMLSMCAARLGHPEEAVNILLHPYKKFNFDEHGFVGGGNPYPYLPSNGGLLYAVAMMTAGWEGDNGVHEPGWPKDGSWVVKWEDLKKAP</sequence>
<dbReference type="EMBL" id="CP032489">
    <property type="protein sequence ID" value="AYD48084.1"/>
    <property type="molecule type" value="Genomic_DNA"/>
</dbReference>
<proteinExistence type="predicted"/>
<dbReference type="GO" id="GO:0005975">
    <property type="term" value="P:carbohydrate metabolic process"/>
    <property type="evidence" value="ECO:0007669"/>
    <property type="project" value="InterPro"/>
</dbReference>
<evidence type="ECO:0000313" key="2">
    <source>
        <dbReference type="EMBL" id="AYD48084.1"/>
    </source>
</evidence>
<dbReference type="KEGG" id="ark:D6B99_11070"/>
<keyword evidence="3" id="KW-1185">Reference proteome</keyword>
<evidence type="ECO:0000256" key="1">
    <source>
        <dbReference type="SAM" id="SignalP"/>
    </source>
</evidence>